<feature type="compositionally biased region" description="Basic and acidic residues" evidence="1">
    <location>
        <begin position="445"/>
        <end position="464"/>
    </location>
</feature>
<feature type="region of interest" description="Disordered" evidence="1">
    <location>
        <begin position="445"/>
        <end position="467"/>
    </location>
</feature>
<organism evidence="2 3">
    <name type="scientific">Mucilaginibacter limnophilus</name>
    <dbReference type="NCBI Taxonomy" id="1932778"/>
    <lineage>
        <taxon>Bacteria</taxon>
        <taxon>Pseudomonadati</taxon>
        <taxon>Bacteroidota</taxon>
        <taxon>Sphingobacteriia</taxon>
        <taxon>Sphingobacteriales</taxon>
        <taxon>Sphingobacteriaceae</taxon>
        <taxon>Mucilaginibacter</taxon>
    </lineage>
</organism>
<accession>A0A437MW89</accession>
<proteinExistence type="predicted"/>
<keyword evidence="3" id="KW-1185">Reference proteome</keyword>
<reference evidence="2 3" key="1">
    <citation type="submission" date="2019-01" db="EMBL/GenBank/DDBJ databases">
        <authorList>
            <person name="Chen W.-M."/>
        </authorList>
    </citation>
    <scope>NUCLEOTIDE SEQUENCE [LARGE SCALE GENOMIC DNA]</scope>
    <source>
        <strain evidence="2 3">YBJ-36</strain>
    </source>
</reference>
<evidence type="ECO:0000256" key="1">
    <source>
        <dbReference type="SAM" id="MobiDB-lite"/>
    </source>
</evidence>
<evidence type="ECO:0000313" key="2">
    <source>
        <dbReference type="EMBL" id="RVU01913.1"/>
    </source>
</evidence>
<protein>
    <submittedName>
        <fullName evidence="2">Uncharacterized protein</fullName>
    </submittedName>
</protein>
<dbReference type="Proteomes" id="UP000282759">
    <property type="component" value="Unassembled WGS sequence"/>
</dbReference>
<evidence type="ECO:0000313" key="3">
    <source>
        <dbReference type="Proteomes" id="UP000282759"/>
    </source>
</evidence>
<gene>
    <name evidence="2" type="ORF">EOD41_08130</name>
</gene>
<comment type="caution">
    <text evidence="2">The sequence shown here is derived from an EMBL/GenBank/DDBJ whole genome shotgun (WGS) entry which is preliminary data.</text>
</comment>
<sequence length="518" mass="57677">MYELLANPVGLKADTAANLHQLVKSFPQSGLLQALYVYANEGHNAQRAAASFDPQLLHKIIKDPAGFTQVKPGQIFYQQEKVGFRSATVPVQPVVSEPEITHEPVNQAEIIEAPVSNEIEEAAFSPGNQTETEQPSTIEAEAIVTEQIDINTEETLAPVKNADKQQTTEPIEEEPVEQFAVQEPLIEPISEEVIEETVTDGERVYEQPVADAPVAESVAAPQAESEIEDEVYDEIVGIEDIAIDVTQAGEVTFHDATVLTFEDPFSAEDTKQLIEEAAEPAATAENSFRLDDEADKLIVGNIAATDYFMFDKAFGKIEEAEAVQEAVPEPVTPVVVEAEKPAEDTSEVAPYHDEKLPYSFLWWLDKTRREHSGIYRPYAKTPAIKAEQARAMMTNDALQQQYIENIFHLTSVEQLDKSTAEIPAVEVKHKTDEIIERFIKEEPQIKPPSSEKLDTENKAKRSSDDNDGGLVSETLAKIYADQMLHHKAIAVYKKLMLKFPEKSRYFADQINILEKKTS</sequence>
<dbReference type="EMBL" id="SACK01000002">
    <property type="protein sequence ID" value="RVU01913.1"/>
    <property type="molecule type" value="Genomic_DNA"/>
</dbReference>
<dbReference type="AlphaFoldDB" id="A0A437MW89"/>
<name>A0A437MW89_9SPHI</name>